<evidence type="ECO:0000256" key="6">
    <source>
        <dbReference type="SAM" id="MobiDB-lite"/>
    </source>
</evidence>
<dbReference type="SMART" id="SM00487">
    <property type="entry name" value="DEXDc"/>
    <property type="match status" value="1"/>
</dbReference>
<accession>A0A136IKW9</accession>
<dbReference type="GO" id="GO:0043138">
    <property type="term" value="F:3'-5' DNA helicase activity"/>
    <property type="evidence" value="ECO:0007669"/>
    <property type="project" value="UniProtKB-EC"/>
</dbReference>
<evidence type="ECO:0000313" key="9">
    <source>
        <dbReference type="EMBL" id="KXJ85269.1"/>
    </source>
</evidence>
<feature type="domain" description="Helicase C-terminal" evidence="8">
    <location>
        <begin position="1102"/>
        <end position="1265"/>
    </location>
</feature>
<dbReference type="PANTHER" id="PTHR13710:SF154">
    <property type="entry name" value="RECQ HELICASE, PUTATIVE (AFU_ORTHOLOGUE AFUA_6G14720)-RELATED"/>
    <property type="match status" value="1"/>
</dbReference>
<organism evidence="9 10">
    <name type="scientific">Microdochium bolleyi</name>
    <dbReference type="NCBI Taxonomy" id="196109"/>
    <lineage>
        <taxon>Eukaryota</taxon>
        <taxon>Fungi</taxon>
        <taxon>Dikarya</taxon>
        <taxon>Ascomycota</taxon>
        <taxon>Pezizomycotina</taxon>
        <taxon>Sordariomycetes</taxon>
        <taxon>Xylariomycetidae</taxon>
        <taxon>Xylariales</taxon>
        <taxon>Microdochiaceae</taxon>
        <taxon>Microdochium</taxon>
    </lineage>
</organism>
<evidence type="ECO:0000256" key="5">
    <source>
        <dbReference type="ARBA" id="ARBA00034808"/>
    </source>
</evidence>
<dbReference type="SUPFAM" id="SSF52540">
    <property type="entry name" value="P-loop containing nucleoside triphosphate hydrolases"/>
    <property type="match status" value="1"/>
</dbReference>
<dbReference type="GO" id="GO:0005694">
    <property type="term" value="C:chromosome"/>
    <property type="evidence" value="ECO:0007669"/>
    <property type="project" value="TreeGrafter"/>
</dbReference>
<feature type="compositionally biased region" description="Acidic residues" evidence="6">
    <location>
        <begin position="1312"/>
        <end position="1322"/>
    </location>
</feature>
<proteinExistence type="inferred from homology"/>
<dbReference type="GO" id="GO:0005737">
    <property type="term" value="C:cytoplasm"/>
    <property type="evidence" value="ECO:0007669"/>
    <property type="project" value="TreeGrafter"/>
</dbReference>
<feature type="region of interest" description="Disordered" evidence="6">
    <location>
        <begin position="324"/>
        <end position="353"/>
    </location>
</feature>
<name>A0A136IKW9_9PEZI</name>
<dbReference type="EMBL" id="KQ964288">
    <property type="protein sequence ID" value="KXJ85269.1"/>
    <property type="molecule type" value="Genomic_DNA"/>
</dbReference>
<evidence type="ECO:0000256" key="1">
    <source>
        <dbReference type="ARBA" id="ARBA00005446"/>
    </source>
</evidence>
<protein>
    <recommendedName>
        <fullName evidence="5">DNA 3'-5' helicase</fullName>
        <ecNumber evidence="5">5.6.2.4</ecNumber>
    </recommendedName>
</protein>
<feature type="compositionally biased region" description="Basic and acidic residues" evidence="6">
    <location>
        <begin position="330"/>
        <end position="340"/>
    </location>
</feature>
<evidence type="ECO:0000313" key="10">
    <source>
        <dbReference type="Proteomes" id="UP000070501"/>
    </source>
</evidence>
<evidence type="ECO:0000256" key="2">
    <source>
        <dbReference type="ARBA" id="ARBA00022741"/>
    </source>
</evidence>
<dbReference type="EC" id="5.6.2.4" evidence="5"/>
<keyword evidence="10" id="KW-1185">Reference proteome</keyword>
<dbReference type="SMART" id="SM00490">
    <property type="entry name" value="HELICc"/>
    <property type="match status" value="1"/>
</dbReference>
<dbReference type="PROSITE" id="PS51192">
    <property type="entry name" value="HELICASE_ATP_BIND_1"/>
    <property type="match status" value="1"/>
</dbReference>
<dbReference type="InterPro" id="IPR014001">
    <property type="entry name" value="Helicase_ATP-bd"/>
</dbReference>
<evidence type="ECO:0000259" key="8">
    <source>
        <dbReference type="PROSITE" id="PS51194"/>
    </source>
</evidence>
<feature type="region of interest" description="Disordered" evidence="6">
    <location>
        <begin position="785"/>
        <end position="804"/>
    </location>
</feature>
<keyword evidence="3" id="KW-0067">ATP-binding</keyword>
<evidence type="ECO:0000256" key="3">
    <source>
        <dbReference type="ARBA" id="ARBA00022840"/>
    </source>
</evidence>
<dbReference type="Gene3D" id="3.40.50.300">
    <property type="entry name" value="P-loop containing nucleotide triphosphate hydrolases"/>
    <property type="match status" value="2"/>
</dbReference>
<feature type="region of interest" description="Disordered" evidence="6">
    <location>
        <begin position="1"/>
        <end position="20"/>
    </location>
</feature>
<keyword evidence="2" id="KW-0547">Nucleotide-binding</keyword>
<dbReference type="GO" id="GO:0003676">
    <property type="term" value="F:nucleic acid binding"/>
    <property type="evidence" value="ECO:0007669"/>
    <property type="project" value="InterPro"/>
</dbReference>
<evidence type="ECO:0000259" key="7">
    <source>
        <dbReference type="PROSITE" id="PS51192"/>
    </source>
</evidence>
<dbReference type="GO" id="GO:0005524">
    <property type="term" value="F:ATP binding"/>
    <property type="evidence" value="ECO:0007669"/>
    <property type="project" value="UniProtKB-KW"/>
</dbReference>
<feature type="region of interest" description="Disordered" evidence="6">
    <location>
        <begin position="1297"/>
        <end position="1322"/>
    </location>
</feature>
<reference evidence="10" key="1">
    <citation type="submission" date="2016-02" db="EMBL/GenBank/DDBJ databases">
        <title>Draft genome sequence of Microdochium bolleyi, a fungal endophyte of beachgrass.</title>
        <authorList>
            <consortium name="DOE Joint Genome Institute"/>
            <person name="David A.S."/>
            <person name="May G."/>
            <person name="Haridas S."/>
            <person name="Lim J."/>
            <person name="Wang M."/>
            <person name="Labutti K."/>
            <person name="Lipzen A."/>
            <person name="Barry K."/>
            <person name="Grigoriev I.V."/>
        </authorList>
    </citation>
    <scope>NUCLEOTIDE SEQUENCE [LARGE SCALE GENOMIC DNA]</scope>
    <source>
        <strain evidence="10">J235TASD1</strain>
    </source>
</reference>
<dbReference type="Pfam" id="PF00271">
    <property type="entry name" value="Helicase_C"/>
    <property type="match status" value="1"/>
</dbReference>
<dbReference type="InParanoid" id="A0A136IKW9"/>
<dbReference type="InterPro" id="IPR001650">
    <property type="entry name" value="Helicase_C-like"/>
</dbReference>
<dbReference type="STRING" id="196109.A0A136IKW9"/>
<feature type="domain" description="Helicase ATP-binding" evidence="7">
    <location>
        <begin position="915"/>
        <end position="1082"/>
    </location>
</feature>
<sequence>MERVVEEDSDRASPPAGGLADPYLADLPADGSAPIPQLAVQAGFSCGACRYLTTSQQLILQHWAASRAGSSAEGGGRQQHEGPGRWTEVALQSFSAARQLRRYWVVDVPAPGRGGPVDAEGAGPAPEPGPRVHTESGWEAYMTAHEARVAAEDTERRRTISYDAGVDFESPWVRQMGWAAHLAGKDIVELWHAARQGLTPRELAKLGWVARKEREASEGALVRLGQSFDREIARYGRRITQVPAETLCWLASRDPQQPSPLPFSLKQEAATTERYQSYWRRYLCLCVRVSRLGRSGAREQYRIQFNDDQWAALEAVAEALDRTRKKRSRVGGDRGSKDHGGGGSGGGDDDNDNDEKLLDTAVFTFCITSLTQKVLVQPYANPLLHFTTVLAVDPDKARFRGAETFTTQLAGIAWCSRVLLLEYLFEDIPIREDARVDIGDRDESCDQEARRGVRQLQARDISAFMEGYRQWIADGTYSPFSTITRFMTIGKGYRLKEGGIPRIIWEDGKNTVRLHGSRIEVQDFRRMAQGLVAAAESALDRLLYGRSAVLLDRAGPGRISDSVMYEGDGRSFVTNPQNEWLRAGPRTVGELLSSKLWWPQRQQFYREKSQRWLHRLATLRSQLLLLTHIWGGQPGRGPEVTSVRYMDTKQLSRSVYVFDGQVMLVTDRDKAKSIRGYGRKVARFLPDRIGRLLIVYIAWLIPFEEMLLGAIRARKPSESLRHWLWKDGCRGRWGTEVLTKELKAATASYLGVELGTAAYRHLAIELGRTIQGLVVQQQELEVGAADDGSGLENGDVDEATGEPRQRARTELVWDLQATHGSAVARSRYAVNIQFPGQLQPQLIANYREISRLWHQAPGEEAEEGVYGVGIDIRGRRAAGGQERHNRAGAARGLESFFGTGARWRTAEQEQAMARVMQMRGGSVLIVVLPTGGGKSLLFMVPAARGVNGGVSIVVVPFVALIDDLVSRARSFGIDCVRWRAAEEEGREAGSLARVAGLVVVSADQASNYEFCNYADALRSRNLLRRIFIDECHTIIMDIGYRERLGGLKGLYRYDCPVVLLTATLPVQLEGWFRQQMLAKDAEIIRARTTKRNIRYGVTTVPGRDEVLRLVGEKNGSGALEGDQKGVVYCRSRRDSEKLAERIGCSYYHSGMADLARREVLHRWVSGSGPSRWITATSGLGTGVDISGISVIIHAEEPYGLVDYVQQTGRGGRREGEVVEATIVLAGGAGPGNQKRRQWAEGRETDVERADRLAIEEFVRGTECRRAVLGRFIDGVAGEDCRQIGAVQCDWCENRAGREEGAGDERSSGTDGETGDEVDGEVNDEGAETANRLKEHQTQQQQRRDLLQQWLEEVEGESRCAVCYVRWRVVGQRTSGRESYRHKLESCRVIRKGDYIRWRTGLEFIEGTCCWRCGLGLDWCEKGGKAQELCRWNDKVLPVLMLVQRERLLREAVEDEIEGGLPGMEEWREWIVRPREVLGERMTNGLAVLEAVIREVC</sequence>
<comment type="similarity">
    <text evidence="1">Belongs to the helicase family. RecQ subfamily.</text>
</comment>
<comment type="catalytic activity">
    <reaction evidence="4">
        <text>Couples ATP hydrolysis with the unwinding of duplex DNA by translocating in the 3'-5' direction.</text>
        <dbReference type="EC" id="5.6.2.4"/>
    </reaction>
</comment>
<dbReference type="PANTHER" id="PTHR13710">
    <property type="entry name" value="DNA HELICASE RECQ FAMILY MEMBER"/>
    <property type="match status" value="1"/>
</dbReference>
<evidence type="ECO:0000256" key="4">
    <source>
        <dbReference type="ARBA" id="ARBA00034617"/>
    </source>
</evidence>
<dbReference type="OrthoDB" id="4740614at2759"/>
<dbReference type="PROSITE" id="PS51194">
    <property type="entry name" value="HELICASE_CTER"/>
    <property type="match status" value="1"/>
</dbReference>
<dbReference type="Pfam" id="PF00270">
    <property type="entry name" value="DEAD"/>
    <property type="match status" value="1"/>
</dbReference>
<gene>
    <name evidence="9" type="ORF">Micbo1qcDRAFT_186716</name>
</gene>
<dbReference type="GO" id="GO:0000724">
    <property type="term" value="P:double-strand break repair via homologous recombination"/>
    <property type="evidence" value="ECO:0007669"/>
    <property type="project" value="TreeGrafter"/>
</dbReference>
<dbReference type="InterPro" id="IPR011545">
    <property type="entry name" value="DEAD/DEAH_box_helicase_dom"/>
</dbReference>
<dbReference type="InterPro" id="IPR027417">
    <property type="entry name" value="P-loop_NTPase"/>
</dbReference>
<feature type="region of interest" description="Disordered" evidence="6">
    <location>
        <begin position="114"/>
        <end position="133"/>
    </location>
</feature>
<feature type="compositionally biased region" description="Basic and acidic residues" evidence="6">
    <location>
        <begin position="1297"/>
        <end position="1307"/>
    </location>
</feature>
<dbReference type="Proteomes" id="UP000070501">
    <property type="component" value="Unassembled WGS sequence"/>
</dbReference>
<dbReference type="GO" id="GO:0009378">
    <property type="term" value="F:four-way junction helicase activity"/>
    <property type="evidence" value="ECO:0007669"/>
    <property type="project" value="TreeGrafter"/>
</dbReference>